<dbReference type="Pfam" id="PF01095">
    <property type="entry name" value="Pectinesterase"/>
    <property type="match status" value="1"/>
</dbReference>
<dbReference type="AlphaFoldDB" id="A0A2H9ZQU3"/>
<dbReference type="InterPro" id="IPR033131">
    <property type="entry name" value="Pectinesterase_Asp_AS"/>
</dbReference>
<accession>A0A2H9ZQU3</accession>
<dbReference type="InterPro" id="IPR011050">
    <property type="entry name" value="Pectin_lyase_fold/virulence"/>
</dbReference>
<dbReference type="Gene3D" id="1.20.140.40">
    <property type="entry name" value="Invertase/pectin methylesterase inhibitor family protein"/>
    <property type="match status" value="1"/>
</dbReference>
<evidence type="ECO:0000256" key="7">
    <source>
        <dbReference type="RuleBase" id="RU000589"/>
    </source>
</evidence>
<evidence type="ECO:0000313" key="9">
    <source>
        <dbReference type="EMBL" id="PKA45657.1"/>
    </source>
</evidence>
<dbReference type="InterPro" id="IPR035513">
    <property type="entry name" value="Invertase/methylesterase_inhib"/>
</dbReference>
<dbReference type="InterPro" id="IPR018040">
    <property type="entry name" value="Pectinesterase_Tyr_AS"/>
</dbReference>
<keyword evidence="7" id="KW-0964">Secreted</keyword>
<dbReference type="EC" id="3.1.1.11" evidence="7"/>
<evidence type="ECO:0000256" key="1">
    <source>
        <dbReference type="ARBA" id="ARBA00005184"/>
    </source>
</evidence>
<evidence type="ECO:0000256" key="3">
    <source>
        <dbReference type="ARBA" id="ARBA00007786"/>
    </source>
</evidence>
<keyword evidence="5 7" id="KW-0063">Aspartyl esterase</keyword>
<dbReference type="CDD" id="cd15799">
    <property type="entry name" value="PMEI-like_4"/>
    <property type="match status" value="1"/>
</dbReference>
<reference evidence="9 10" key="1">
    <citation type="journal article" date="2017" name="Nature">
        <title>The Apostasia genome and the evolution of orchids.</title>
        <authorList>
            <person name="Zhang G.Q."/>
            <person name="Liu K.W."/>
            <person name="Li Z."/>
            <person name="Lohaus R."/>
            <person name="Hsiao Y.Y."/>
            <person name="Niu S.C."/>
            <person name="Wang J.Y."/>
            <person name="Lin Y.C."/>
            <person name="Xu Q."/>
            <person name="Chen L.J."/>
            <person name="Yoshida K."/>
            <person name="Fujiwara S."/>
            <person name="Wang Z.W."/>
            <person name="Zhang Y.Q."/>
            <person name="Mitsuda N."/>
            <person name="Wang M."/>
            <person name="Liu G.H."/>
            <person name="Pecoraro L."/>
            <person name="Huang H.X."/>
            <person name="Xiao X.J."/>
            <person name="Lin M."/>
            <person name="Wu X.Y."/>
            <person name="Wu W.L."/>
            <person name="Chen Y.Y."/>
            <person name="Chang S.B."/>
            <person name="Sakamoto S."/>
            <person name="Ohme-Takagi M."/>
            <person name="Yagi M."/>
            <person name="Zeng S.J."/>
            <person name="Shen C.Y."/>
            <person name="Yeh C.M."/>
            <person name="Luo Y.B."/>
            <person name="Tsai W.C."/>
            <person name="Van de Peer Y."/>
            <person name="Liu Z.J."/>
        </authorList>
    </citation>
    <scope>NUCLEOTIDE SEQUENCE [LARGE SCALE GENOMIC DNA]</scope>
    <source>
        <strain evidence="10">cv. Shenzhen</strain>
        <tissue evidence="9">Stem</tissue>
    </source>
</reference>
<dbReference type="SUPFAM" id="SSF51126">
    <property type="entry name" value="Pectin lyase-like"/>
    <property type="match status" value="1"/>
</dbReference>
<keyword evidence="10" id="KW-1185">Reference proteome</keyword>
<dbReference type="Pfam" id="PF04043">
    <property type="entry name" value="PMEI"/>
    <property type="match status" value="1"/>
</dbReference>
<organism evidence="9 10">
    <name type="scientific">Apostasia shenzhenica</name>
    <dbReference type="NCBI Taxonomy" id="1088818"/>
    <lineage>
        <taxon>Eukaryota</taxon>
        <taxon>Viridiplantae</taxon>
        <taxon>Streptophyta</taxon>
        <taxon>Embryophyta</taxon>
        <taxon>Tracheophyta</taxon>
        <taxon>Spermatophyta</taxon>
        <taxon>Magnoliopsida</taxon>
        <taxon>Liliopsida</taxon>
        <taxon>Asparagales</taxon>
        <taxon>Orchidaceae</taxon>
        <taxon>Apostasioideae</taxon>
        <taxon>Apostasia</taxon>
    </lineage>
</organism>
<protein>
    <recommendedName>
        <fullName evidence="7">Pectinesterase</fullName>
        <ecNumber evidence="7">3.1.1.11</ecNumber>
    </recommendedName>
</protein>
<evidence type="ECO:0000313" key="10">
    <source>
        <dbReference type="Proteomes" id="UP000236161"/>
    </source>
</evidence>
<comment type="similarity">
    <text evidence="3">In the C-terminal section; belongs to the pectinesterase family.</text>
</comment>
<dbReference type="GO" id="GO:0004857">
    <property type="term" value="F:enzyme inhibitor activity"/>
    <property type="evidence" value="ECO:0007669"/>
    <property type="project" value="InterPro"/>
</dbReference>
<proteinExistence type="inferred from homology"/>
<dbReference type="Proteomes" id="UP000236161">
    <property type="component" value="Unassembled WGS sequence"/>
</dbReference>
<dbReference type="Gene3D" id="2.160.20.10">
    <property type="entry name" value="Single-stranded right-handed beta-helix, Pectin lyase-like"/>
    <property type="match status" value="1"/>
</dbReference>
<evidence type="ECO:0000256" key="4">
    <source>
        <dbReference type="ARBA" id="ARBA00022801"/>
    </source>
</evidence>
<evidence type="ECO:0000259" key="8">
    <source>
        <dbReference type="SMART" id="SM00856"/>
    </source>
</evidence>
<keyword evidence="4 7" id="KW-0378">Hydrolase</keyword>
<dbReference type="NCBIfam" id="TIGR01614">
    <property type="entry name" value="PME_inhib"/>
    <property type="match status" value="1"/>
</dbReference>
<dbReference type="GO" id="GO:0045490">
    <property type="term" value="P:pectin catabolic process"/>
    <property type="evidence" value="ECO:0007669"/>
    <property type="project" value="UniProtKB-UniRule"/>
</dbReference>
<comment type="subcellular location">
    <subcellularLocation>
        <location evidence="7">Secreted</location>
        <location evidence="7">Cell wall</location>
    </subcellularLocation>
</comment>
<dbReference type="EMBL" id="KZ454830">
    <property type="protein sequence ID" value="PKA45657.1"/>
    <property type="molecule type" value="Genomic_DNA"/>
</dbReference>
<dbReference type="GO" id="GO:0030599">
    <property type="term" value="F:pectinesterase activity"/>
    <property type="evidence" value="ECO:0007669"/>
    <property type="project" value="UniProtKB-UniRule"/>
</dbReference>
<evidence type="ECO:0000256" key="2">
    <source>
        <dbReference type="ARBA" id="ARBA00006027"/>
    </source>
</evidence>
<dbReference type="STRING" id="1088818.A0A2H9ZQU3"/>
<dbReference type="FunFam" id="2.160.20.10:FF:000001">
    <property type="entry name" value="Pectinesterase"/>
    <property type="match status" value="1"/>
</dbReference>
<evidence type="ECO:0000256" key="5">
    <source>
        <dbReference type="ARBA" id="ARBA00023085"/>
    </source>
</evidence>
<comment type="pathway">
    <text evidence="1 7">Glycan metabolism; pectin degradation; 2-dehydro-3-deoxy-D-gluconate from pectin: step 1/5.</text>
</comment>
<dbReference type="InterPro" id="IPR012334">
    <property type="entry name" value="Pectin_lyas_fold"/>
</dbReference>
<keyword evidence="7" id="KW-0134">Cell wall</keyword>
<dbReference type="InterPro" id="IPR000070">
    <property type="entry name" value="Pectinesterase_cat"/>
</dbReference>
<dbReference type="SUPFAM" id="SSF101148">
    <property type="entry name" value="Plant invertase/pectin methylesterase inhibitor"/>
    <property type="match status" value="1"/>
</dbReference>
<dbReference type="OrthoDB" id="2019149at2759"/>
<dbReference type="PANTHER" id="PTHR31707">
    <property type="entry name" value="PECTINESTERASE"/>
    <property type="match status" value="1"/>
</dbReference>
<dbReference type="PROSITE" id="PS00800">
    <property type="entry name" value="PECTINESTERASE_1"/>
    <property type="match status" value="1"/>
</dbReference>
<dbReference type="InterPro" id="IPR006501">
    <property type="entry name" value="Pectinesterase_inhib_dom"/>
</dbReference>
<sequence length="548" mass="58715">MAPTSPHEPLLSSQSNGHPSFLKPLLLTLSLAAIISLATIAAPHLAVHLLPNLSRPSDLCAHSPDPSSCVAVAGAASADSATRSPRHLLQTILRRSVRVIHASIAETADLHRRINDRRLRSALRDCLDLFDLSRDHITSSAAAIAAGSYADARTWLSAVLTNHVTCRDGLDGAAVPPLTSRLDTLTAQSSAALAVLRAVKADDGDITDLVITELPSWVRPSDRIILEASSAAQLPVNVTVAANGSGKFKTVQAAVDSSPDNGKGRFVIYVKAGTYKENVRVGKTKKNLVIVGDGMSSTVITGSLNFVDGTTTFDSATLAAVGDGFMLQDICIENTAGAEKHQAVALRVGADQAVINRCQIRAFQDTLYAHSLRQFYRDSLISGTIDFIFGDSAVVLQNCNLTSRKPMSNQQNLVTAQGRTDPNQNTGTSIQRCRITPAPDLLPVKGSIPSYLGRPWKMYSRTVVMQSYIDDHICPKGWLEWDKDFALSTLFYGEFKNFGPGAGTAGRVNWSGYHVITDPKVANDFTVASLIQGGQWLGKTGVDFTEGL</sequence>
<keyword evidence="7" id="KW-0961">Cell wall biogenesis/degradation</keyword>
<comment type="catalytic activity">
    <reaction evidence="7">
        <text>[(1-&gt;4)-alpha-D-galacturonosyl methyl ester](n) + n H2O = [(1-&gt;4)-alpha-D-galacturonosyl](n) + n methanol + n H(+)</text>
        <dbReference type="Rhea" id="RHEA:22380"/>
        <dbReference type="Rhea" id="RHEA-COMP:14570"/>
        <dbReference type="Rhea" id="RHEA-COMP:14573"/>
        <dbReference type="ChEBI" id="CHEBI:15377"/>
        <dbReference type="ChEBI" id="CHEBI:15378"/>
        <dbReference type="ChEBI" id="CHEBI:17790"/>
        <dbReference type="ChEBI" id="CHEBI:140522"/>
        <dbReference type="ChEBI" id="CHEBI:140523"/>
        <dbReference type="EC" id="3.1.1.11"/>
    </reaction>
</comment>
<dbReference type="UniPathway" id="UPA00545">
    <property type="reaction ID" value="UER00823"/>
</dbReference>
<comment type="function">
    <text evidence="7">Acts in the modification of cell walls via demethylesterification of cell wall pectin.</text>
</comment>
<dbReference type="PROSITE" id="PS00503">
    <property type="entry name" value="PECTINESTERASE_2"/>
    <property type="match status" value="1"/>
</dbReference>
<name>A0A2H9ZQU3_9ASPA</name>
<gene>
    <name evidence="9" type="ORF">AXF42_Ash010997</name>
</gene>
<feature type="active site" evidence="6">
    <location>
        <position position="386"/>
    </location>
</feature>
<comment type="similarity">
    <text evidence="2">In the N-terminal section; belongs to the PMEI family.</text>
</comment>
<evidence type="ECO:0000256" key="6">
    <source>
        <dbReference type="PROSITE-ProRule" id="PRU10040"/>
    </source>
</evidence>
<dbReference type="SMART" id="SM00856">
    <property type="entry name" value="PMEI"/>
    <property type="match status" value="1"/>
</dbReference>
<feature type="domain" description="Pectinesterase inhibitor" evidence="8">
    <location>
        <begin position="51"/>
        <end position="195"/>
    </location>
</feature>
<dbReference type="GO" id="GO:0042545">
    <property type="term" value="P:cell wall modification"/>
    <property type="evidence" value="ECO:0007669"/>
    <property type="project" value="UniProtKB-UniRule"/>
</dbReference>